<evidence type="ECO:0000256" key="3">
    <source>
        <dbReference type="ARBA" id="ARBA00016573"/>
    </source>
</evidence>
<dbReference type="PANTHER" id="PTHR13072:SF0">
    <property type="entry name" value="DYNACTIN SUBUNIT 6"/>
    <property type="match status" value="1"/>
</dbReference>
<dbReference type="InterPro" id="IPR011004">
    <property type="entry name" value="Trimer_LpxA-like_sf"/>
</dbReference>
<comment type="subcellular location">
    <subcellularLocation>
        <location evidence="1">Cytoplasm</location>
        <location evidence="1">Cytoskeleton</location>
    </subcellularLocation>
</comment>
<evidence type="ECO:0000256" key="1">
    <source>
        <dbReference type="ARBA" id="ARBA00004245"/>
    </source>
</evidence>
<evidence type="ECO:0000256" key="6">
    <source>
        <dbReference type="ARBA" id="ARBA00034687"/>
    </source>
</evidence>
<dbReference type="AlphaFoldDB" id="A0A9P9Y5E8"/>
<dbReference type="GeneID" id="75832085"/>
<evidence type="ECO:0000256" key="2">
    <source>
        <dbReference type="ARBA" id="ARBA00007719"/>
    </source>
</evidence>
<keyword evidence="9" id="KW-1185">Reference proteome</keyword>
<protein>
    <recommendedName>
        <fullName evidence="3">Dynactin subunit 6</fullName>
    </recommendedName>
</protein>
<sequence>MSTAKRQSTVPAGPKPPVNFSSTVTIPKDAVLQGTHSITIQSETLIHPRARLDSNLGSILIGRRSIVQERAQIGVEPQNIDTAIRGGVSLGDYVVVEVNAVIEAGGTEIGDGSVVQVGSRIGSGAKIGETVVLSNGQQRADKRLADARKLGTLKQINVVRKMIRNDQDKFK</sequence>
<dbReference type="RefSeq" id="XP_051364429.1">
    <property type="nucleotide sequence ID" value="XM_051504038.1"/>
</dbReference>
<evidence type="ECO:0000256" key="4">
    <source>
        <dbReference type="ARBA" id="ARBA00022490"/>
    </source>
</evidence>
<organism evidence="8 9">
    <name type="scientific">Emericellopsis cladophorae</name>
    <dbReference type="NCBI Taxonomy" id="2686198"/>
    <lineage>
        <taxon>Eukaryota</taxon>
        <taxon>Fungi</taxon>
        <taxon>Dikarya</taxon>
        <taxon>Ascomycota</taxon>
        <taxon>Pezizomycotina</taxon>
        <taxon>Sordariomycetes</taxon>
        <taxon>Hypocreomycetidae</taxon>
        <taxon>Hypocreales</taxon>
        <taxon>Bionectriaceae</taxon>
        <taxon>Emericellopsis</taxon>
    </lineage>
</organism>
<reference evidence="8" key="1">
    <citation type="journal article" date="2021" name="J Fungi (Basel)">
        <title>Genomic and Metabolomic Analyses of the Marine Fungus Emericellopsis cladophorae: Insights into Saltwater Adaptability Mechanisms and Its Biosynthetic Potential.</title>
        <authorList>
            <person name="Goncalves M.F.M."/>
            <person name="Hilario S."/>
            <person name="Van de Peer Y."/>
            <person name="Esteves A.C."/>
            <person name="Alves A."/>
        </authorList>
    </citation>
    <scope>NUCLEOTIDE SEQUENCE</scope>
    <source>
        <strain evidence="8">MUM 19.33</strain>
    </source>
</reference>
<comment type="function">
    <text evidence="6">Part of the dynactin complex that activates the molecular motor dynein for ultra-processive transport along microtubules.</text>
</comment>
<evidence type="ECO:0000313" key="8">
    <source>
        <dbReference type="EMBL" id="KAI6783573.1"/>
    </source>
</evidence>
<reference evidence="8" key="2">
    <citation type="submission" date="2022-07" db="EMBL/GenBank/DDBJ databases">
        <authorList>
            <person name="Goncalves M.F.M."/>
            <person name="Hilario S."/>
            <person name="Van De Peer Y."/>
            <person name="Esteves A.C."/>
            <person name="Alves A."/>
        </authorList>
    </citation>
    <scope>NUCLEOTIDE SEQUENCE</scope>
    <source>
        <strain evidence="8">MUM 19.33</strain>
    </source>
</reference>
<feature type="region of interest" description="Disordered" evidence="7">
    <location>
        <begin position="1"/>
        <end position="20"/>
    </location>
</feature>
<dbReference type="Proteomes" id="UP001055219">
    <property type="component" value="Unassembled WGS sequence"/>
</dbReference>
<comment type="similarity">
    <text evidence="2">Belongs to the dynactin subunits 5/6 family. Dynactin subunit 6 subfamily.</text>
</comment>
<accession>A0A9P9Y5E8</accession>
<dbReference type="EMBL" id="JAGIXG020000007">
    <property type="protein sequence ID" value="KAI6783573.1"/>
    <property type="molecule type" value="Genomic_DNA"/>
</dbReference>
<proteinExistence type="inferred from homology"/>
<name>A0A9P9Y5E8_9HYPO</name>
<dbReference type="GO" id="GO:0005869">
    <property type="term" value="C:dynactin complex"/>
    <property type="evidence" value="ECO:0007669"/>
    <property type="project" value="InterPro"/>
</dbReference>
<feature type="compositionally biased region" description="Polar residues" evidence="7">
    <location>
        <begin position="1"/>
        <end position="10"/>
    </location>
</feature>
<comment type="caution">
    <text evidence="8">The sequence shown here is derived from an EMBL/GenBank/DDBJ whole genome shotgun (WGS) entry which is preliminary data.</text>
</comment>
<dbReference type="PANTHER" id="PTHR13072">
    <property type="entry name" value="DYNACTIN 6"/>
    <property type="match status" value="1"/>
</dbReference>
<dbReference type="InterPro" id="IPR027777">
    <property type="entry name" value="DCTN6"/>
</dbReference>
<gene>
    <name evidence="8" type="ORF">J7T54_005602</name>
</gene>
<dbReference type="GO" id="GO:0070840">
    <property type="term" value="F:dynein complex binding"/>
    <property type="evidence" value="ECO:0007669"/>
    <property type="project" value="TreeGrafter"/>
</dbReference>
<keyword evidence="4" id="KW-0963">Cytoplasm</keyword>
<dbReference type="OrthoDB" id="2355at2759"/>
<dbReference type="SUPFAM" id="SSF51161">
    <property type="entry name" value="Trimeric LpxA-like enzymes"/>
    <property type="match status" value="1"/>
</dbReference>
<keyword evidence="5" id="KW-0206">Cytoskeleton</keyword>
<evidence type="ECO:0000256" key="7">
    <source>
        <dbReference type="SAM" id="MobiDB-lite"/>
    </source>
</evidence>
<evidence type="ECO:0000256" key="5">
    <source>
        <dbReference type="ARBA" id="ARBA00023212"/>
    </source>
</evidence>
<evidence type="ECO:0000313" key="9">
    <source>
        <dbReference type="Proteomes" id="UP001055219"/>
    </source>
</evidence>
<dbReference type="GO" id="GO:0007052">
    <property type="term" value="P:mitotic spindle organization"/>
    <property type="evidence" value="ECO:0007669"/>
    <property type="project" value="TreeGrafter"/>
</dbReference>
<dbReference type="Gene3D" id="2.160.10.10">
    <property type="entry name" value="Hexapeptide repeat proteins"/>
    <property type="match status" value="1"/>
</dbReference>